<dbReference type="InterPro" id="IPR051091">
    <property type="entry name" value="O-Glucosyltr/Glycosyltrsf_90"/>
</dbReference>
<dbReference type="InterPro" id="IPR006598">
    <property type="entry name" value="CAP10"/>
</dbReference>
<dbReference type="GeneID" id="7195133"/>
<dbReference type="EMBL" id="CM000621">
    <property type="protein sequence ID" value="EEC45181.1"/>
    <property type="molecule type" value="Genomic_DNA"/>
</dbReference>
<comment type="similarity">
    <text evidence="1">Belongs to the glycosyltransferase 90 family.</text>
</comment>
<name>B7G8J4_PHATC</name>
<feature type="domain" description="Glycosyl transferase CAP10" evidence="5">
    <location>
        <begin position="335"/>
        <end position="561"/>
    </location>
</feature>
<gene>
    <name evidence="6" type="ORF">PHATRDRAFT_48834</name>
</gene>
<evidence type="ECO:0000256" key="4">
    <source>
        <dbReference type="SAM" id="Phobius"/>
    </source>
</evidence>
<proteinExistence type="inferred from homology"/>
<keyword evidence="4" id="KW-1133">Transmembrane helix</keyword>
<evidence type="ECO:0000256" key="1">
    <source>
        <dbReference type="ARBA" id="ARBA00010118"/>
    </source>
</evidence>
<evidence type="ECO:0000313" key="6">
    <source>
        <dbReference type="EMBL" id="EEC45181.1"/>
    </source>
</evidence>
<organism evidence="6 7">
    <name type="scientific">Phaeodactylum tricornutum (strain CCAP 1055/1)</name>
    <dbReference type="NCBI Taxonomy" id="556484"/>
    <lineage>
        <taxon>Eukaryota</taxon>
        <taxon>Sar</taxon>
        <taxon>Stramenopiles</taxon>
        <taxon>Ochrophyta</taxon>
        <taxon>Bacillariophyta</taxon>
        <taxon>Bacillariophyceae</taxon>
        <taxon>Bacillariophycidae</taxon>
        <taxon>Naviculales</taxon>
        <taxon>Phaeodactylaceae</taxon>
        <taxon>Phaeodactylum</taxon>
    </lineage>
</organism>
<evidence type="ECO:0000256" key="3">
    <source>
        <dbReference type="SAM" id="MobiDB-lite"/>
    </source>
</evidence>
<reference evidence="6 7" key="1">
    <citation type="journal article" date="2008" name="Nature">
        <title>The Phaeodactylum genome reveals the evolutionary history of diatom genomes.</title>
        <authorList>
            <person name="Bowler C."/>
            <person name="Allen A.E."/>
            <person name="Badger J.H."/>
            <person name="Grimwood J."/>
            <person name="Jabbari K."/>
            <person name="Kuo A."/>
            <person name="Maheswari U."/>
            <person name="Martens C."/>
            <person name="Maumus F."/>
            <person name="Otillar R.P."/>
            <person name="Rayko E."/>
            <person name="Salamov A."/>
            <person name="Vandepoele K."/>
            <person name="Beszteri B."/>
            <person name="Gruber A."/>
            <person name="Heijde M."/>
            <person name="Katinka M."/>
            <person name="Mock T."/>
            <person name="Valentin K."/>
            <person name="Verret F."/>
            <person name="Berges J.A."/>
            <person name="Brownlee C."/>
            <person name="Cadoret J.P."/>
            <person name="Chiovitti A."/>
            <person name="Choi C.J."/>
            <person name="Coesel S."/>
            <person name="De Martino A."/>
            <person name="Detter J.C."/>
            <person name="Durkin C."/>
            <person name="Falciatore A."/>
            <person name="Fournet J."/>
            <person name="Haruta M."/>
            <person name="Huysman M.J."/>
            <person name="Jenkins B.D."/>
            <person name="Jiroutova K."/>
            <person name="Jorgensen R.E."/>
            <person name="Joubert Y."/>
            <person name="Kaplan A."/>
            <person name="Kroger N."/>
            <person name="Kroth P.G."/>
            <person name="La Roche J."/>
            <person name="Lindquist E."/>
            <person name="Lommer M."/>
            <person name="Martin-Jezequel V."/>
            <person name="Lopez P.J."/>
            <person name="Lucas S."/>
            <person name="Mangogna M."/>
            <person name="McGinnis K."/>
            <person name="Medlin L.K."/>
            <person name="Montsant A."/>
            <person name="Oudot-Le Secq M.P."/>
            <person name="Napoli C."/>
            <person name="Obornik M."/>
            <person name="Parker M.S."/>
            <person name="Petit J.L."/>
            <person name="Porcel B.M."/>
            <person name="Poulsen N."/>
            <person name="Robison M."/>
            <person name="Rychlewski L."/>
            <person name="Rynearson T.A."/>
            <person name="Schmutz J."/>
            <person name="Shapiro H."/>
            <person name="Siaut M."/>
            <person name="Stanley M."/>
            <person name="Sussman M.R."/>
            <person name="Taylor A.R."/>
            <person name="Vardi A."/>
            <person name="von Dassow P."/>
            <person name="Vyverman W."/>
            <person name="Willis A."/>
            <person name="Wyrwicz L.S."/>
            <person name="Rokhsar D.S."/>
            <person name="Weissenbach J."/>
            <person name="Armbrust E.V."/>
            <person name="Green B.R."/>
            <person name="Van de Peer Y."/>
            <person name="Grigoriev I.V."/>
        </authorList>
    </citation>
    <scope>NUCLEOTIDE SEQUENCE [LARGE SCALE GENOMIC DNA]</scope>
    <source>
        <strain evidence="6 7">CCAP 1055/1</strain>
    </source>
</reference>
<keyword evidence="7" id="KW-1185">Reference proteome</keyword>
<dbReference type="HOGENOM" id="CLU_032266_0_0_1"/>
<dbReference type="SMART" id="SM00672">
    <property type="entry name" value="CAP10"/>
    <property type="match status" value="1"/>
</dbReference>
<dbReference type="InParanoid" id="B7G8J4"/>
<evidence type="ECO:0000259" key="5">
    <source>
        <dbReference type="SMART" id="SM00672"/>
    </source>
</evidence>
<dbReference type="eggNOG" id="KOG2458">
    <property type="taxonomic scope" value="Eukaryota"/>
</dbReference>
<sequence length="597" mass="67351">MTCLAHHHWGGRLVSRIAMIGLVLILVGLNLWNDSAPINPTIRSSDNSGTQSSSLSRSFPLPYRNDTHEGNKGNGNENFTSPSNLSTTPNNANSSSKRTISPALQPRSDASKDSIFTVQEVKSAEALSKMESESLSKNLSSALLSKHFPTADQRVRFYMSSWYEPPCDQDELLEIVKYVGSRGNEGSTAANETGEEQKDDSMTQFIPSFSLHRHVQSPQISSSIIFKGAARADTDVVFALDKSALDSCEFNPRPDQKKILESIYCPELRDTLLLPYQNQIGLTNTSKNNELSVVLLAQVGDALSSRAMDDFGKPHGYSAQPTVPHFTKVRLAWDNVTARVSLMKASPRSCSTLQTRRINRGKLEPIIWKMGIKRHYKGVEDVPSEDVPWEEKRDVAVFRGTSTGDFDQKMPARERCRQNQRCRLVLDYHNSSLVDAKFTNILSRSNLPLAIDGIPINGSHLQRYEQLRYKALIFMEGNDVSTGLKWGLYSNSVVMITKPSISSWAMEELLEPYVHYVPLRDDLSDVETQMKWIVEHDREAKEIALRGQLWMHDLLYAEESERDNAAINEEILRRYQTHFRPGIAVKEELLFYPKPLK</sequence>
<dbReference type="Proteomes" id="UP000000759">
    <property type="component" value="Chromosome 19"/>
</dbReference>
<keyword evidence="4" id="KW-0472">Membrane</keyword>
<keyword evidence="4" id="KW-0812">Transmembrane</keyword>
<dbReference type="OrthoDB" id="206240at2759"/>
<protein>
    <recommendedName>
        <fullName evidence="5">Glycosyl transferase CAP10 domain-containing protein</fullName>
    </recommendedName>
</protein>
<feature type="transmembrane region" description="Helical" evidence="4">
    <location>
        <begin position="13"/>
        <end position="32"/>
    </location>
</feature>
<feature type="compositionally biased region" description="Polar residues" evidence="3">
    <location>
        <begin position="40"/>
        <end position="57"/>
    </location>
</feature>
<keyword evidence="2" id="KW-0808">Transferase</keyword>
<evidence type="ECO:0000313" key="7">
    <source>
        <dbReference type="Proteomes" id="UP000000759"/>
    </source>
</evidence>
<dbReference type="GO" id="GO:0016740">
    <property type="term" value="F:transferase activity"/>
    <property type="evidence" value="ECO:0007669"/>
    <property type="project" value="UniProtKB-KW"/>
</dbReference>
<reference evidence="7" key="2">
    <citation type="submission" date="2008-08" db="EMBL/GenBank/DDBJ databases">
        <authorList>
            <consortium name="Diatom Consortium"/>
            <person name="Grigoriev I."/>
            <person name="Grimwood J."/>
            <person name="Kuo A."/>
            <person name="Otillar R.P."/>
            <person name="Salamov A."/>
            <person name="Detter J.C."/>
            <person name="Lindquist E."/>
            <person name="Shapiro H."/>
            <person name="Lucas S."/>
            <person name="Glavina del Rio T."/>
            <person name="Pitluck S."/>
            <person name="Rokhsar D."/>
            <person name="Bowler C."/>
        </authorList>
    </citation>
    <scope>GENOME REANNOTATION</scope>
    <source>
        <strain evidence="7">CCAP 1055/1</strain>
    </source>
</reference>
<dbReference type="Pfam" id="PF05686">
    <property type="entry name" value="Glyco_transf_90"/>
    <property type="match status" value="1"/>
</dbReference>
<feature type="region of interest" description="Disordered" evidence="3">
    <location>
        <begin position="40"/>
        <end position="112"/>
    </location>
</feature>
<dbReference type="PANTHER" id="PTHR12203:SF35">
    <property type="entry name" value="PROTEIN O-GLUCOSYLTRANSFERASE 1"/>
    <property type="match status" value="1"/>
</dbReference>
<dbReference type="PaxDb" id="2850-Phatr48834"/>
<evidence type="ECO:0000256" key="2">
    <source>
        <dbReference type="ARBA" id="ARBA00022679"/>
    </source>
</evidence>
<dbReference type="AlphaFoldDB" id="B7G8J4"/>
<dbReference type="KEGG" id="pti:PHATRDRAFT_48834"/>
<dbReference type="PANTHER" id="PTHR12203">
    <property type="entry name" value="KDEL LYS-ASP-GLU-LEU CONTAINING - RELATED"/>
    <property type="match status" value="1"/>
</dbReference>
<feature type="compositionally biased region" description="Polar residues" evidence="3">
    <location>
        <begin position="74"/>
        <end position="99"/>
    </location>
</feature>
<accession>B7G8J4</accession>
<dbReference type="RefSeq" id="XP_002183481.1">
    <property type="nucleotide sequence ID" value="XM_002183445.1"/>
</dbReference>